<evidence type="ECO:0000259" key="1">
    <source>
        <dbReference type="Pfam" id="PF18701"/>
    </source>
</evidence>
<dbReference type="InterPro" id="IPR040676">
    <property type="entry name" value="DUF5641"/>
</dbReference>
<comment type="caution">
    <text evidence="2">The sequence shown here is derived from an EMBL/GenBank/DDBJ whole genome shotgun (WGS) entry which is preliminary data.</text>
</comment>
<dbReference type="AlphaFoldDB" id="A0A8J2PP59"/>
<dbReference type="PANTHER" id="PTHR47331">
    <property type="entry name" value="PHD-TYPE DOMAIN-CONTAINING PROTEIN"/>
    <property type="match status" value="1"/>
</dbReference>
<protein>
    <recommendedName>
        <fullName evidence="1">DUF5641 domain-containing protein</fullName>
    </recommendedName>
</protein>
<dbReference type="Pfam" id="PF18701">
    <property type="entry name" value="DUF5641"/>
    <property type="match status" value="1"/>
</dbReference>
<dbReference type="OrthoDB" id="10071960at2759"/>
<dbReference type="Proteomes" id="UP000708208">
    <property type="component" value="Unassembled WGS sequence"/>
</dbReference>
<dbReference type="InterPro" id="IPR008042">
    <property type="entry name" value="Retrotrans_Pao"/>
</dbReference>
<sequence length="520" mass="59872">MIRWRFYLIPMCADIKMMYRHIWMNPECWTYLRVLWRETPKLPLQEYWLKTVTYGTASAPAQAVLVLQTIAEKNKESHPLAHKSILRDFYMDDCMTGASTLVEALELQKQLMSVLKSTNLILRKWSSSESAVLAAVPEEFRETQLPLSFNYDETVKTLGMYWSPLADDFRFTFQSRADTVKVTKRTVLSEIAKLFDPLGLMSPVTIRGKLIMQSLWKLQINWDQVLPSDMTQAWKAFYRDLLQITRIRIPRCITGPGEVRHELHGFSDASEQAYAAVVYLRNVNSTGNVTVLLIASKSKCLTFLPPEQIKTATLEEKLVIVSHSVNLDMSMVEKYSSLGKLQRHSAWLARFCMYLQVKNRTTILRGPLTVKELNSVLNVWIRAAQRTHFSEEVTALKSKIPIPRKSHLLTLCPMLDDAGLLRVGRRLEKAPLSFNERHPILLPRSHRLTRLIVENMHRSLKHAGCQLDERFPPQQWKMARVLKVHPGNDDRVRVATVKTADGELVRPIVKLCRLPVEEEA</sequence>
<keyword evidence="3" id="KW-1185">Reference proteome</keyword>
<dbReference type="EMBL" id="CAJVCH010571798">
    <property type="protein sequence ID" value="CAG7838558.1"/>
    <property type="molecule type" value="Genomic_DNA"/>
</dbReference>
<organism evidence="2 3">
    <name type="scientific">Allacma fusca</name>
    <dbReference type="NCBI Taxonomy" id="39272"/>
    <lineage>
        <taxon>Eukaryota</taxon>
        <taxon>Metazoa</taxon>
        <taxon>Ecdysozoa</taxon>
        <taxon>Arthropoda</taxon>
        <taxon>Hexapoda</taxon>
        <taxon>Collembola</taxon>
        <taxon>Symphypleona</taxon>
        <taxon>Sminthuridae</taxon>
        <taxon>Allacma</taxon>
    </lineage>
</organism>
<name>A0A8J2PP59_9HEXA</name>
<proteinExistence type="predicted"/>
<feature type="domain" description="DUF5641" evidence="1">
    <location>
        <begin position="468"/>
        <end position="514"/>
    </location>
</feature>
<evidence type="ECO:0000313" key="2">
    <source>
        <dbReference type="EMBL" id="CAG7838558.1"/>
    </source>
</evidence>
<gene>
    <name evidence="2" type="ORF">AFUS01_LOCUS47516</name>
</gene>
<reference evidence="2" key="1">
    <citation type="submission" date="2021-06" db="EMBL/GenBank/DDBJ databases">
        <authorList>
            <person name="Hodson N. C."/>
            <person name="Mongue J. A."/>
            <person name="Jaron S. K."/>
        </authorList>
    </citation>
    <scope>NUCLEOTIDE SEQUENCE</scope>
</reference>
<dbReference type="Pfam" id="PF05380">
    <property type="entry name" value="Peptidase_A17"/>
    <property type="match status" value="1"/>
</dbReference>
<evidence type="ECO:0000313" key="3">
    <source>
        <dbReference type="Proteomes" id="UP000708208"/>
    </source>
</evidence>
<accession>A0A8J2PP59</accession>